<dbReference type="Proteomes" id="UP000002383">
    <property type="component" value="Chromosome"/>
</dbReference>
<keyword evidence="6" id="KW-0067">ATP-binding</keyword>
<accession>B8GN19</accession>
<dbReference type="PROSITE" id="PS50929">
    <property type="entry name" value="ABC_TM1F"/>
    <property type="match status" value="1"/>
</dbReference>
<keyword evidence="4 9" id="KW-0812">Transmembrane</keyword>
<dbReference type="OrthoDB" id="6336411at2"/>
<dbReference type="EMBL" id="CP001339">
    <property type="protein sequence ID" value="ACL71880.1"/>
    <property type="molecule type" value="Genomic_DNA"/>
</dbReference>
<dbReference type="Gene3D" id="3.40.50.300">
    <property type="entry name" value="P-loop containing nucleotide triphosphate hydrolases"/>
    <property type="match status" value="1"/>
</dbReference>
<dbReference type="Gene3D" id="1.20.1560.10">
    <property type="entry name" value="ABC transporter type 1, transmembrane domain"/>
    <property type="match status" value="1"/>
</dbReference>
<dbReference type="RefSeq" id="WP_012637368.1">
    <property type="nucleotide sequence ID" value="NC_011901.1"/>
</dbReference>
<evidence type="ECO:0000256" key="1">
    <source>
        <dbReference type="ARBA" id="ARBA00004651"/>
    </source>
</evidence>
<dbReference type="HOGENOM" id="CLU_000604_84_3_6"/>
<dbReference type="SUPFAM" id="SSF52540">
    <property type="entry name" value="P-loop containing nucleoside triphosphate hydrolases"/>
    <property type="match status" value="1"/>
</dbReference>
<evidence type="ECO:0000259" key="11">
    <source>
        <dbReference type="PROSITE" id="PS50929"/>
    </source>
</evidence>
<evidence type="ECO:0000256" key="7">
    <source>
        <dbReference type="ARBA" id="ARBA00022989"/>
    </source>
</evidence>
<feature type="domain" description="ABC transmembrane type-1" evidence="11">
    <location>
        <begin position="60"/>
        <end position="286"/>
    </location>
</feature>
<dbReference type="GO" id="GO:0140359">
    <property type="term" value="F:ABC-type transporter activity"/>
    <property type="evidence" value="ECO:0007669"/>
    <property type="project" value="InterPro"/>
</dbReference>
<sequence length="600" mass="66639" precursor="true">MLMMVKRLWQLLTHTERKKFFMVLGMVMIMAALETVGVVSIMPFLAVLGNPDIVTEQDQLRWLYEQFGFGDTAKFIFTLGIVSALLVVLSSLFKSITQHVLNRFANLERHSISTRLLDYYLRQPYVFFLDRNSSELTKNMLSEVDILVLNVIQPVVQMIAHGIVVLAVILLLLFYDPMMACAVATVVAVLYILIYMVVRGVLGRIGPDREKANAERFIASSEAFGAIKEVKLSGANDVYLRRFQGPSRRVSRHLATNETLSQVPLYLVEAAGYGGLIAIALFLAVRSDNLGQVLPVLGLYGFAAYRLLPAAQIIYRSAARMRFGSSTLEKIHRDLMALKPSSVECISESDLRPYILKHSLEFNRVCFSYPGQKNKIALQDICATIPARTTVGVVGATGSGKSTLIDLLLGLVEPQQGFVKVDGAPLCTENMRSWQLGIGYVPQQIYIADSTVAENIAFGLDPRQIDQQAVERAARAAHIHDFIIGELPDGYLTRLGERGIRLSGGQRQRIGIARALYHDPGILVLDEATSALDSITELEVMREIRKLGKEKTIILIAHRLNTIRMCDKILFLHSGVLEGEGSYEELKLTNSRFAAMDSAS</sequence>
<dbReference type="GO" id="GO:0005886">
    <property type="term" value="C:plasma membrane"/>
    <property type="evidence" value="ECO:0007669"/>
    <property type="project" value="UniProtKB-SubCell"/>
</dbReference>
<keyword evidence="7 9" id="KW-1133">Transmembrane helix</keyword>
<evidence type="ECO:0000313" key="13">
    <source>
        <dbReference type="Proteomes" id="UP000002383"/>
    </source>
</evidence>
<evidence type="ECO:0000256" key="4">
    <source>
        <dbReference type="ARBA" id="ARBA00022692"/>
    </source>
</evidence>
<dbReference type="Pfam" id="PF00664">
    <property type="entry name" value="ABC_membrane"/>
    <property type="match status" value="1"/>
</dbReference>
<reference evidence="12 13" key="1">
    <citation type="journal article" date="2011" name="Stand. Genomic Sci.">
        <title>Complete genome sequence of 'Thioalkalivibrio sulfidophilus' HL-EbGr7.</title>
        <authorList>
            <person name="Muyzer G."/>
            <person name="Sorokin D.Y."/>
            <person name="Mavromatis K."/>
            <person name="Lapidus A."/>
            <person name="Clum A."/>
            <person name="Ivanova N."/>
            <person name="Pati A."/>
            <person name="d'Haeseleer P."/>
            <person name="Woyke T."/>
            <person name="Kyrpides N.C."/>
        </authorList>
    </citation>
    <scope>NUCLEOTIDE SEQUENCE [LARGE SCALE GENOMIC DNA]</scope>
    <source>
        <strain evidence="12 13">HL-EbGR7</strain>
    </source>
</reference>
<evidence type="ECO:0000256" key="2">
    <source>
        <dbReference type="ARBA" id="ARBA00022448"/>
    </source>
</evidence>
<dbReference type="STRING" id="396588.Tgr7_0788"/>
<dbReference type="Pfam" id="PF00005">
    <property type="entry name" value="ABC_tran"/>
    <property type="match status" value="1"/>
</dbReference>
<dbReference type="InterPro" id="IPR036640">
    <property type="entry name" value="ABC1_TM_sf"/>
</dbReference>
<evidence type="ECO:0000313" key="12">
    <source>
        <dbReference type="EMBL" id="ACL71880.1"/>
    </source>
</evidence>
<dbReference type="InterPro" id="IPR003593">
    <property type="entry name" value="AAA+_ATPase"/>
</dbReference>
<evidence type="ECO:0000259" key="10">
    <source>
        <dbReference type="PROSITE" id="PS50893"/>
    </source>
</evidence>
<dbReference type="InterPro" id="IPR003439">
    <property type="entry name" value="ABC_transporter-like_ATP-bd"/>
</dbReference>
<dbReference type="GO" id="GO:0005524">
    <property type="term" value="F:ATP binding"/>
    <property type="evidence" value="ECO:0007669"/>
    <property type="project" value="UniProtKB-KW"/>
</dbReference>
<proteinExistence type="predicted"/>
<evidence type="ECO:0000256" key="6">
    <source>
        <dbReference type="ARBA" id="ARBA00022840"/>
    </source>
</evidence>
<evidence type="ECO:0000256" key="3">
    <source>
        <dbReference type="ARBA" id="ARBA00022475"/>
    </source>
</evidence>
<feature type="transmembrane region" description="Helical" evidence="9">
    <location>
        <begin position="147"/>
        <end position="171"/>
    </location>
</feature>
<dbReference type="InterPro" id="IPR027417">
    <property type="entry name" value="P-loop_NTPase"/>
</dbReference>
<keyword evidence="2" id="KW-0813">Transport</keyword>
<dbReference type="InterPro" id="IPR017871">
    <property type="entry name" value="ABC_transporter-like_CS"/>
</dbReference>
<dbReference type="PROSITE" id="PS00211">
    <property type="entry name" value="ABC_TRANSPORTER_1"/>
    <property type="match status" value="1"/>
</dbReference>
<dbReference type="InterPro" id="IPR011527">
    <property type="entry name" value="ABC1_TM_dom"/>
</dbReference>
<feature type="transmembrane region" description="Helical" evidence="9">
    <location>
        <begin position="20"/>
        <end position="46"/>
    </location>
</feature>
<protein>
    <submittedName>
        <fullName evidence="12">ABC transporter related</fullName>
    </submittedName>
</protein>
<dbReference type="GO" id="GO:0016887">
    <property type="term" value="F:ATP hydrolysis activity"/>
    <property type="evidence" value="ECO:0007669"/>
    <property type="project" value="InterPro"/>
</dbReference>
<dbReference type="AlphaFoldDB" id="B8GN19"/>
<evidence type="ECO:0000256" key="9">
    <source>
        <dbReference type="SAM" id="Phobius"/>
    </source>
</evidence>
<name>B8GN19_THISH</name>
<dbReference type="PANTHER" id="PTHR24221">
    <property type="entry name" value="ATP-BINDING CASSETTE SUB-FAMILY B"/>
    <property type="match status" value="1"/>
</dbReference>
<keyword evidence="3" id="KW-1003">Cell membrane</keyword>
<dbReference type="InterPro" id="IPR039421">
    <property type="entry name" value="Type_1_exporter"/>
</dbReference>
<comment type="subcellular location">
    <subcellularLocation>
        <location evidence="1">Cell membrane</location>
        <topology evidence="1">Multi-pass membrane protein</topology>
    </subcellularLocation>
</comment>
<dbReference type="eggNOG" id="COG1132">
    <property type="taxonomic scope" value="Bacteria"/>
</dbReference>
<dbReference type="GO" id="GO:0034040">
    <property type="term" value="F:ATPase-coupled lipid transmembrane transporter activity"/>
    <property type="evidence" value="ECO:0007669"/>
    <property type="project" value="TreeGrafter"/>
</dbReference>
<dbReference type="PROSITE" id="PS50893">
    <property type="entry name" value="ABC_TRANSPORTER_2"/>
    <property type="match status" value="1"/>
</dbReference>
<feature type="transmembrane region" description="Helical" evidence="9">
    <location>
        <begin position="263"/>
        <end position="285"/>
    </location>
</feature>
<evidence type="ECO:0000256" key="5">
    <source>
        <dbReference type="ARBA" id="ARBA00022741"/>
    </source>
</evidence>
<feature type="transmembrane region" description="Helical" evidence="9">
    <location>
        <begin position="75"/>
        <end position="93"/>
    </location>
</feature>
<feature type="transmembrane region" description="Helical" evidence="9">
    <location>
        <begin position="177"/>
        <end position="198"/>
    </location>
</feature>
<organism evidence="12 13">
    <name type="scientific">Thioalkalivibrio sulfidiphilus (strain HL-EbGR7)</name>
    <dbReference type="NCBI Taxonomy" id="396588"/>
    <lineage>
        <taxon>Bacteria</taxon>
        <taxon>Pseudomonadati</taxon>
        <taxon>Pseudomonadota</taxon>
        <taxon>Gammaproteobacteria</taxon>
        <taxon>Chromatiales</taxon>
        <taxon>Ectothiorhodospiraceae</taxon>
        <taxon>Thioalkalivibrio</taxon>
    </lineage>
</organism>
<keyword evidence="8 9" id="KW-0472">Membrane</keyword>
<evidence type="ECO:0000256" key="8">
    <source>
        <dbReference type="ARBA" id="ARBA00023136"/>
    </source>
</evidence>
<dbReference type="FunFam" id="3.40.50.300:FF:000221">
    <property type="entry name" value="Multidrug ABC transporter ATP-binding protein"/>
    <property type="match status" value="1"/>
</dbReference>
<keyword evidence="13" id="KW-1185">Reference proteome</keyword>
<dbReference type="SMART" id="SM00382">
    <property type="entry name" value="AAA"/>
    <property type="match status" value="1"/>
</dbReference>
<keyword evidence="5" id="KW-0547">Nucleotide-binding</keyword>
<dbReference type="SUPFAM" id="SSF90123">
    <property type="entry name" value="ABC transporter transmembrane region"/>
    <property type="match status" value="1"/>
</dbReference>
<feature type="domain" description="ABC transporter" evidence="10">
    <location>
        <begin position="360"/>
        <end position="599"/>
    </location>
</feature>
<gene>
    <name evidence="12" type="ordered locus">Tgr7_0788</name>
</gene>
<dbReference type="PANTHER" id="PTHR24221:SF632">
    <property type="entry name" value="ATP-DEPENDENT LIPID A-CORE FLIPPASE"/>
    <property type="match status" value="1"/>
</dbReference>
<dbReference type="KEGG" id="tgr:Tgr7_0788"/>